<dbReference type="PANTHER" id="PTHR35333">
    <property type="entry name" value="BETA-LACTAMASE"/>
    <property type="match status" value="1"/>
</dbReference>
<evidence type="ECO:0000256" key="3">
    <source>
        <dbReference type="ARBA" id="ARBA00012865"/>
    </source>
</evidence>
<evidence type="ECO:0000256" key="4">
    <source>
        <dbReference type="ARBA" id="ARBA00022801"/>
    </source>
</evidence>
<dbReference type="PRINTS" id="PR00118">
    <property type="entry name" value="BLACTAMASEA"/>
</dbReference>
<keyword evidence="7" id="KW-0732">Signal</keyword>
<evidence type="ECO:0000256" key="5">
    <source>
        <dbReference type="ARBA" id="ARBA00023251"/>
    </source>
</evidence>
<protein>
    <recommendedName>
        <fullName evidence="3 6">Beta-lactamase</fullName>
        <ecNumber evidence="3 6">3.5.2.6</ecNumber>
    </recommendedName>
</protein>
<keyword evidence="5 6" id="KW-0046">Antibiotic resistance</keyword>
<comment type="similarity">
    <text evidence="2 6">Belongs to the class-A beta-lactamase family.</text>
</comment>
<dbReference type="InterPro" id="IPR023650">
    <property type="entry name" value="Beta-lactam_class-A_AS"/>
</dbReference>
<dbReference type="EMBL" id="JAQQFM010000010">
    <property type="protein sequence ID" value="MFL9926818.1"/>
    <property type="molecule type" value="Genomic_DNA"/>
</dbReference>
<proteinExistence type="inferred from homology"/>
<evidence type="ECO:0000259" key="8">
    <source>
        <dbReference type="Pfam" id="PF13354"/>
    </source>
</evidence>
<evidence type="ECO:0000256" key="7">
    <source>
        <dbReference type="SAM" id="SignalP"/>
    </source>
</evidence>
<gene>
    <name evidence="9" type="primary">bla</name>
    <name evidence="9" type="ORF">PQR62_21265</name>
</gene>
<dbReference type="InterPro" id="IPR012338">
    <property type="entry name" value="Beta-lactam/transpept-like"/>
</dbReference>
<evidence type="ECO:0000256" key="1">
    <source>
        <dbReference type="ARBA" id="ARBA00001526"/>
    </source>
</evidence>
<evidence type="ECO:0000256" key="6">
    <source>
        <dbReference type="RuleBase" id="RU361140"/>
    </source>
</evidence>
<keyword evidence="10" id="KW-1185">Reference proteome</keyword>
<feature type="domain" description="Beta-lactamase class A catalytic" evidence="8">
    <location>
        <begin position="59"/>
        <end position="273"/>
    </location>
</feature>
<organism evidence="9 10">
    <name type="scientific">Herbaspirillum lusitanum</name>
    <dbReference type="NCBI Taxonomy" id="213312"/>
    <lineage>
        <taxon>Bacteria</taxon>
        <taxon>Pseudomonadati</taxon>
        <taxon>Pseudomonadota</taxon>
        <taxon>Betaproteobacteria</taxon>
        <taxon>Burkholderiales</taxon>
        <taxon>Oxalobacteraceae</taxon>
        <taxon>Herbaspirillum</taxon>
    </lineage>
</organism>
<dbReference type="RefSeq" id="WP_408160038.1">
    <property type="nucleotide sequence ID" value="NZ_JAQQFM010000010.1"/>
</dbReference>
<evidence type="ECO:0000313" key="9">
    <source>
        <dbReference type="EMBL" id="MFL9926818.1"/>
    </source>
</evidence>
<dbReference type="Gene3D" id="3.40.710.10">
    <property type="entry name" value="DD-peptidase/beta-lactamase superfamily"/>
    <property type="match status" value="1"/>
</dbReference>
<feature type="signal peptide" evidence="7">
    <location>
        <begin position="1"/>
        <end position="29"/>
    </location>
</feature>
<dbReference type="SUPFAM" id="SSF56601">
    <property type="entry name" value="beta-lactamase/transpeptidase-like"/>
    <property type="match status" value="1"/>
</dbReference>
<dbReference type="Proteomes" id="UP001629246">
    <property type="component" value="Unassembled WGS sequence"/>
</dbReference>
<comment type="caution">
    <text evidence="9">The sequence shown here is derived from an EMBL/GenBank/DDBJ whole genome shotgun (WGS) entry which is preliminary data.</text>
</comment>
<name>A0ABW9AGC1_9BURK</name>
<dbReference type="EC" id="3.5.2.6" evidence="3 6"/>
<evidence type="ECO:0000256" key="2">
    <source>
        <dbReference type="ARBA" id="ARBA00009009"/>
    </source>
</evidence>
<dbReference type="InterPro" id="IPR045155">
    <property type="entry name" value="Beta-lactam_cat"/>
</dbReference>
<reference evidence="9 10" key="1">
    <citation type="journal article" date="2024" name="Chem. Sci.">
        <title>Discovery of megapolipeptins by genome mining of a Burkholderiales bacteria collection.</title>
        <authorList>
            <person name="Paulo B.S."/>
            <person name="Recchia M.J.J."/>
            <person name="Lee S."/>
            <person name="Fergusson C.H."/>
            <person name="Romanowski S.B."/>
            <person name="Hernandez A."/>
            <person name="Krull N."/>
            <person name="Liu D.Y."/>
            <person name="Cavanagh H."/>
            <person name="Bos A."/>
            <person name="Gray C.A."/>
            <person name="Murphy B.T."/>
            <person name="Linington R.G."/>
            <person name="Eustaquio A.S."/>
        </authorList>
    </citation>
    <scope>NUCLEOTIDE SEQUENCE [LARGE SCALE GENOMIC DNA]</scope>
    <source>
        <strain evidence="9 10">RL21-008-BIB-A</strain>
    </source>
</reference>
<dbReference type="PANTHER" id="PTHR35333:SF3">
    <property type="entry name" value="BETA-LACTAMASE-TYPE TRANSPEPTIDASE FOLD CONTAINING PROTEIN"/>
    <property type="match status" value="1"/>
</dbReference>
<keyword evidence="4 6" id="KW-0378">Hydrolase</keyword>
<accession>A0ABW9AGC1</accession>
<dbReference type="InterPro" id="IPR006311">
    <property type="entry name" value="TAT_signal"/>
</dbReference>
<dbReference type="PROSITE" id="PS00146">
    <property type="entry name" value="BETA_LACTAMASE_A"/>
    <property type="match status" value="1"/>
</dbReference>
<dbReference type="Pfam" id="PF13354">
    <property type="entry name" value="Beta-lactamase2"/>
    <property type="match status" value="1"/>
</dbReference>
<evidence type="ECO:0000313" key="10">
    <source>
        <dbReference type="Proteomes" id="UP001629246"/>
    </source>
</evidence>
<dbReference type="GO" id="GO:0008800">
    <property type="term" value="F:beta-lactamase activity"/>
    <property type="evidence" value="ECO:0007669"/>
    <property type="project" value="UniProtKB-EC"/>
</dbReference>
<dbReference type="NCBIfam" id="NF033103">
    <property type="entry name" value="bla_class_A"/>
    <property type="match status" value="1"/>
</dbReference>
<dbReference type="PROSITE" id="PS51318">
    <property type="entry name" value="TAT"/>
    <property type="match status" value="1"/>
</dbReference>
<feature type="chain" id="PRO_5045892221" description="Beta-lactamase" evidence="7">
    <location>
        <begin position="30"/>
        <end position="301"/>
    </location>
</feature>
<sequence>MTYFSHRRALLLAAAAAPFSFALGVPARAAVPATEAPENAALSAEFAALEGAAGDRLGVCAINTANSTQIRYRADERFAFCSTFKVMLAGAVLAHSNEVPGLLAKRINYAQADLVNYSPVSSRHVADGMTVAELCAAAIQYSDNSAANLLIKLLGGPEEVTEFARSIDDPQFRLDRWETELNSAVPGDPRDTTTPAAMAHSLQALAVGSALAAPQREQLQAWLRGNTTGDKRIRAGLPSGWKVGDKTGTGDYGTTNDIAVAWPPSGAPFVIALYFTQRDPQAKARDEVLAAAAGIISKAWR</sequence>
<dbReference type="InterPro" id="IPR000871">
    <property type="entry name" value="Beta-lactam_class-A"/>
</dbReference>
<comment type="catalytic activity">
    <reaction evidence="1 6">
        <text>a beta-lactam + H2O = a substituted beta-amino acid</text>
        <dbReference type="Rhea" id="RHEA:20401"/>
        <dbReference type="ChEBI" id="CHEBI:15377"/>
        <dbReference type="ChEBI" id="CHEBI:35627"/>
        <dbReference type="ChEBI" id="CHEBI:140347"/>
        <dbReference type="EC" id="3.5.2.6"/>
    </reaction>
</comment>